<dbReference type="STRING" id="1182544.W9WEF7"/>
<comment type="similarity">
    <text evidence="1">Belongs to the short-chain dehydrogenases/reductases (SDR) family.</text>
</comment>
<accession>W9WEF7</accession>
<dbReference type="EMBL" id="AMGW01000005">
    <property type="protein sequence ID" value="EXJ56904.1"/>
    <property type="molecule type" value="Genomic_DNA"/>
</dbReference>
<dbReference type="InterPro" id="IPR036291">
    <property type="entry name" value="NAD(P)-bd_dom_sf"/>
</dbReference>
<name>W9WEF7_9EURO</name>
<organism evidence="3 4">
    <name type="scientific">Cladophialophora yegresii CBS 114405</name>
    <dbReference type="NCBI Taxonomy" id="1182544"/>
    <lineage>
        <taxon>Eukaryota</taxon>
        <taxon>Fungi</taxon>
        <taxon>Dikarya</taxon>
        <taxon>Ascomycota</taxon>
        <taxon>Pezizomycotina</taxon>
        <taxon>Eurotiomycetes</taxon>
        <taxon>Chaetothyriomycetidae</taxon>
        <taxon>Chaetothyriales</taxon>
        <taxon>Herpotrichiellaceae</taxon>
        <taxon>Cladophialophora</taxon>
    </lineage>
</organism>
<dbReference type="OrthoDB" id="5336600at2759"/>
<dbReference type="SUPFAM" id="SSF51735">
    <property type="entry name" value="NAD(P)-binding Rossmann-fold domains"/>
    <property type="match status" value="1"/>
</dbReference>
<protein>
    <recommendedName>
        <fullName evidence="5">NAD(P)-binding protein</fullName>
    </recommendedName>
</protein>
<dbReference type="Pfam" id="PF00106">
    <property type="entry name" value="adh_short"/>
    <property type="match status" value="1"/>
</dbReference>
<sequence length="262" mass="28221">MAKLLVLVGTGPGIGLSTATLFASKGFNVALLSRNAARLEEDAKQVGAAGQGKVKVMSFPVDVSDHVALKKTLGEVEQQIGKPEVVVFNAARIAQSIIGETSEEDIIGDFKVRGLFPELRQTLTKAKLMNIGQYVAASWALPLLEEVAKEPGTHPSFFLNSSGVSYDPIPFMLSLSMMKAAQNNFLGSLAKVAGPKGVHVGRIDINGVVSDQEEVRNAKHIAEQLWELYQQDKDKWSFVEDCGDMDGLLKSVGVESKRIVPA</sequence>
<proteinExistence type="inferred from homology"/>
<dbReference type="GeneID" id="19181823"/>
<dbReference type="PANTHER" id="PTHR43669:SF3">
    <property type="entry name" value="ALCOHOL DEHYDROGENASE, PUTATIVE (AFU_ORTHOLOGUE AFUA_3G03445)-RELATED"/>
    <property type="match status" value="1"/>
</dbReference>
<dbReference type="Proteomes" id="UP000019473">
    <property type="component" value="Unassembled WGS sequence"/>
</dbReference>
<gene>
    <name evidence="3" type="ORF">A1O7_07248</name>
</gene>
<comment type="caution">
    <text evidence="3">The sequence shown here is derived from an EMBL/GenBank/DDBJ whole genome shotgun (WGS) entry which is preliminary data.</text>
</comment>
<evidence type="ECO:0000313" key="3">
    <source>
        <dbReference type="EMBL" id="EXJ56904.1"/>
    </source>
</evidence>
<dbReference type="Gene3D" id="3.40.50.720">
    <property type="entry name" value="NAD(P)-binding Rossmann-like Domain"/>
    <property type="match status" value="1"/>
</dbReference>
<dbReference type="eggNOG" id="ENOG502SCIW">
    <property type="taxonomic scope" value="Eukaryota"/>
</dbReference>
<dbReference type="InterPro" id="IPR002347">
    <property type="entry name" value="SDR_fam"/>
</dbReference>
<evidence type="ECO:0000256" key="2">
    <source>
        <dbReference type="ARBA" id="ARBA00023002"/>
    </source>
</evidence>
<keyword evidence="4" id="KW-1185">Reference proteome</keyword>
<dbReference type="RefSeq" id="XP_007759438.1">
    <property type="nucleotide sequence ID" value="XM_007761248.1"/>
</dbReference>
<evidence type="ECO:0000256" key="1">
    <source>
        <dbReference type="ARBA" id="ARBA00006484"/>
    </source>
</evidence>
<evidence type="ECO:0000313" key="4">
    <source>
        <dbReference type="Proteomes" id="UP000019473"/>
    </source>
</evidence>
<dbReference type="PANTHER" id="PTHR43669">
    <property type="entry name" value="5-KETO-D-GLUCONATE 5-REDUCTASE"/>
    <property type="match status" value="1"/>
</dbReference>
<dbReference type="HOGENOM" id="CLU_010194_17_1_1"/>
<reference evidence="3 4" key="1">
    <citation type="submission" date="2013-03" db="EMBL/GenBank/DDBJ databases">
        <title>The Genome Sequence of Cladophialophora yegresii CBS 114405.</title>
        <authorList>
            <consortium name="The Broad Institute Genomics Platform"/>
            <person name="Cuomo C."/>
            <person name="de Hoog S."/>
            <person name="Gorbushina A."/>
            <person name="Walker B."/>
            <person name="Young S.K."/>
            <person name="Zeng Q."/>
            <person name="Gargeya S."/>
            <person name="Fitzgerald M."/>
            <person name="Haas B."/>
            <person name="Abouelleil A."/>
            <person name="Allen A.W."/>
            <person name="Alvarado L."/>
            <person name="Arachchi H.M."/>
            <person name="Berlin A.M."/>
            <person name="Chapman S.B."/>
            <person name="Gainer-Dewar J."/>
            <person name="Goldberg J."/>
            <person name="Griggs A."/>
            <person name="Gujja S."/>
            <person name="Hansen M."/>
            <person name="Howarth C."/>
            <person name="Imamovic A."/>
            <person name="Ireland A."/>
            <person name="Larimer J."/>
            <person name="McCowan C."/>
            <person name="Murphy C."/>
            <person name="Pearson M."/>
            <person name="Poon T.W."/>
            <person name="Priest M."/>
            <person name="Roberts A."/>
            <person name="Saif S."/>
            <person name="Shea T."/>
            <person name="Sisk P."/>
            <person name="Sykes S."/>
            <person name="Wortman J."/>
            <person name="Nusbaum C."/>
            <person name="Birren B."/>
        </authorList>
    </citation>
    <scope>NUCLEOTIDE SEQUENCE [LARGE SCALE GENOMIC DNA]</scope>
    <source>
        <strain evidence="3 4">CBS 114405</strain>
    </source>
</reference>
<dbReference type="VEuPathDB" id="FungiDB:A1O7_07248"/>
<dbReference type="GO" id="GO:0016491">
    <property type="term" value="F:oxidoreductase activity"/>
    <property type="evidence" value="ECO:0007669"/>
    <property type="project" value="UniProtKB-KW"/>
</dbReference>
<evidence type="ECO:0008006" key="5">
    <source>
        <dbReference type="Google" id="ProtNLM"/>
    </source>
</evidence>
<dbReference type="AlphaFoldDB" id="W9WEF7"/>
<keyword evidence="2" id="KW-0560">Oxidoreductase</keyword>